<keyword evidence="1" id="KW-0732">Signal</keyword>
<reference evidence="2" key="1">
    <citation type="submission" date="2022-01" db="EMBL/GenBank/DDBJ databases">
        <title>Genome Sequence Resource for Two Populations of Ditylenchus destructor, the Migratory Endoparasitic Phytonematode.</title>
        <authorList>
            <person name="Zhang H."/>
            <person name="Lin R."/>
            <person name="Xie B."/>
        </authorList>
    </citation>
    <scope>NUCLEOTIDE SEQUENCE</scope>
    <source>
        <strain evidence="2">BazhouSP</strain>
    </source>
</reference>
<keyword evidence="3" id="KW-1185">Reference proteome</keyword>
<evidence type="ECO:0000313" key="3">
    <source>
        <dbReference type="Proteomes" id="UP001201812"/>
    </source>
</evidence>
<dbReference type="EMBL" id="JAKKPZ010000047">
    <property type="protein sequence ID" value="KAI1706522.1"/>
    <property type="molecule type" value="Genomic_DNA"/>
</dbReference>
<feature type="signal peptide" evidence="1">
    <location>
        <begin position="1"/>
        <end position="19"/>
    </location>
</feature>
<proteinExistence type="predicted"/>
<evidence type="ECO:0000313" key="2">
    <source>
        <dbReference type="EMBL" id="KAI1706522.1"/>
    </source>
</evidence>
<feature type="chain" id="PRO_5042201058" evidence="1">
    <location>
        <begin position="20"/>
        <end position="81"/>
    </location>
</feature>
<sequence>MKVLAALFLIALFTLPADAELSYAQCAAACKAGVRAMESFCRLIPQPAVRSACWSASTMLRTGKGLQPCINFCLASFKFGK</sequence>
<protein>
    <submittedName>
        <fullName evidence="2">Uncharacterized protein</fullName>
    </submittedName>
</protein>
<comment type="caution">
    <text evidence="2">The sequence shown here is derived from an EMBL/GenBank/DDBJ whole genome shotgun (WGS) entry which is preliminary data.</text>
</comment>
<dbReference type="AlphaFoldDB" id="A0AAD4MW52"/>
<accession>A0AAD4MW52</accession>
<name>A0AAD4MW52_9BILA</name>
<dbReference type="Proteomes" id="UP001201812">
    <property type="component" value="Unassembled WGS sequence"/>
</dbReference>
<evidence type="ECO:0000256" key="1">
    <source>
        <dbReference type="SAM" id="SignalP"/>
    </source>
</evidence>
<gene>
    <name evidence="2" type="ORF">DdX_12982</name>
</gene>
<organism evidence="2 3">
    <name type="scientific">Ditylenchus destructor</name>
    <dbReference type="NCBI Taxonomy" id="166010"/>
    <lineage>
        <taxon>Eukaryota</taxon>
        <taxon>Metazoa</taxon>
        <taxon>Ecdysozoa</taxon>
        <taxon>Nematoda</taxon>
        <taxon>Chromadorea</taxon>
        <taxon>Rhabditida</taxon>
        <taxon>Tylenchina</taxon>
        <taxon>Tylenchomorpha</taxon>
        <taxon>Sphaerularioidea</taxon>
        <taxon>Anguinidae</taxon>
        <taxon>Anguininae</taxon>
        <taxon>Ditylenchus</taxon>
    </lineage>
</organism>